<gene>
    <name evidence="2" type="ORF">ADIARSV_0277</name>
</gene>
<organism evidence="2 3">
    <name type="scientific">Arcticibacter svalbardensis MN12-7</name>
    <dbReference type="NCBI Taxonomy" id="1150600"/>
    <lineage>
        <taxon>Bacteria</taxon>
        <taxon>Pseudomonadati</taxon>
        <taxon>Bacteroidota</taxon>
        <taxon>Sphingobacteriia</taxon>
        <taxon>Sphingobacteriales</taxon>
        <taxon>Sphingobacteriaceae</taxon>
        <taxon>Arcticibacter</taxon>
    </lineage>
</organism>
<proteinExistence type="predicted"/>
<dbReference type="OrthoDB" id="655382at2"/>
<dbReference type="STRING" id="1150600.ADIARSV_0277"/>
<protein>
    <recommendedName>
        <fullName evidence="4">SPOR domain-containing protein</fullName>
    </recommendedName>
</protein>
<reference evidence="2 3" key="1">
    <citation type="journal article" date="2013" name="Genome Announc.">
        <title>Draft Genome Sequence of Arcticibacter svalbardensis Strain MN12-7T, a Member of the Family Sphingobacteriaceae Isolated from an Arctic Soil Sample.</title>
        <authorList>
            <person name="Shivaji S."/>
            <person name="Ara S."/>
            <person name="Prasad S."/>
            <person name="Manasa B.P."/>
            <person name="Begum Z."/>
            <person name="Singh A."/>
            <person name="Kumar Pinnaka A."/>
        </authorList>
    </citation>
    <scope>NUCLEOTIDE SEQUENCE [LARGE SCALE GENOMIC DNA]</scope>
    <source>
        <strain evidence="2 3">MN12-7</strain>
    </source>
</reference>
<feature type="chain" id="PRO_5004482003" description="SPOR domain-containing protein" evidence="1">
    <location>
        <begin position="25"/>
        <end position="245"/>
    </location>
</feature>
<dbReference type="EMBL" id="AQPN01000009">
    <property type="protein sequence ID" value="EOR96548.1"/>
    <property type="molecule type" value="Genomic_DNA"/>
</dbReference>
<dbReference type="Proteomes" id="UP000014174">
    <property type="component" value="Unassembled WGS sequence"/>
</dbReference>
<dbReference type="AlphaFoldDB" id="R9GY04"/>
<keyword evidence="3" id="KW-1185">Reference proteome</keyword>
<feature type="signal peptide" evidence="1">
    <location>
        <begin position="1"/>
        <end position="24"/>
    </location>
</feature>
<accession>R9GY04</accession>
<dbReference type="eggNOG" id="ENOG5032ZKA">
    <property type="taxonomic scope" value="Bacteria"/>
</dbReference>
<name>R9GY04_9SPHI</name>
<evidence type="ECO:0000313" key="3">
    <source>
        <dbReference type="Proteomes" id="UP000014174"/>
    </source>
</evidence>
<comment type="caution">
    <text evidence="2">The sequence shown here is derived from an EMBL/GenBank/DDBJ whole genome shotgun (WGS) entry which is preliminary data.</text>
</comment>
<evidence type="ECO:0008006" key="4">
    <source>
        <dbReference type="Google" id="ProtNLM"/>
    </source>
</evidence>
<dbReference type="RefSeq" id="WP_016193529.1">
    <property type="nucleotide sequence ID" value="NZ_AQPN01000009.1"/>
</dbReference>
<evidence type="ECO:0000256" key="1">
    <source>
        <dbReference type="SAM" id="SignalP"/>
    </source>
</evidence>
<evidence type="ECO:0000313" key="2">
    <source>
        <dbReference type="EMBL" id="EOR96548.1"/>
    </source>
</evidence>
<keyword evidence="1" id="KW-0732">Signal</keyword>
<sequence length="245" mass="28213">MSKLIKFVLAVLFLSSVSTGTAFSQSPVIDSVYYAKAVGGLINYYQNSPDKKLVLYNGPEHRGYFRQIKGFAYFDTDKMVNGNVLYDHVWYKLPLLYDLVMDQVIILHYDGLYKMSLVTERVDQFNMNGHVFKKIGLTNLDSKMVPGFYEQIYAGDSISLYAKRSKIISELLNMQSLEREFQSKNLYYFLISGSYHSVNSKKEMYALLGSKKKAVVVYLRKNHVKFRKSKEAALVIASKKYDDKL</sequence>